<keyword evidence="4" id="KW-1185">Reference proteome</keyword>
<reference evidence="3 4" key="1">
    <citation type="submission" date="2019-03" db="EMBL/GenBank/DDBJ databases">
        <authorList>
            <person name="Kim M.K.M."/>
        </authorList>
    </citation>
    <scope>NUCLEOTIDE SEQUENCE [LARGE SCALE GENOMIC DNA]</scope>
    <source>
        <strain evidence="3 4">18JY21-1</strain>
    </source>
</reference>
<dbReference type="PROSITE" id="PS51372">
    <property type="entry name" value="PRD_2"/>
    <property type="match status" value="2"/>
</dbReference>
<keyword evidence="1" id="KW-0677">Repeat</keyword>
<dbReference type="InterPro" id="IPR036650">
    <property type="entry name" value="CAT_RNA-bd_dom_sf"/>
</dbReference>
<comment type="caution">
    <text evidence="3">The sequence shown here is derived from an EMBL/GenBank/DDBJ whole genome shotgun (WGS) entry which is preliminary data.</text>
</comment>
<dbReference type="Gene3D" id="2.30.24.10">
    <property type="entry name" value="CAT RNA-binding domain"/>
    <property type="match status" value="1"/>
</dbReference>
<dbReference type="SMART" id="SM01061">
    <property type="entry name" value="CAT_RBD"/>
    <property type="match status" value="1"/>
</dbReference>
<dbReference type="InterPro" id="IPR050661">
    <property type="entry name" value="BglG_antiterminators"/>
</dbReference>
<protein>
    <submittedName>
        <fullName evidence="3">PRD domain-containing protein</fullName>
    </submittedName>
</protein>
<feature type="domain" description="PRD" evidence="2">
    <location>
        <begin position="79"/>
        <end position="185"/>
    </location>
</feature>
<dbReference type="Pfam" id="PF00874">
    <property type="entry name" value="PRD"/>
    <property type="match status" value="2"/>
</dbReference>
<dbReference type="Pfam" id="PF03123">
    <property type="entry name" value="CAT_RBD"/>
    <property type="match status" value="1"/>
</dbReference>
<evidence type="ECO:0000256" key="1">
    <source>
        <dbReference type="ARBA" id="ARBA00022737"/>
    </source>
</evidence>
<dbReference type="InterPro" id="IPR036634">
    <property type="entry name" value="PRD_sf"/>
</dbReference>
<dbReference type="PANTHER" id="PTHR30185:SF16">
    <property type="entry name" value="PROTEIN GLCT"/>
    <property type="match status" value="1"/>
</dbReference>
<dbReference type="InterPro" id="IPR004341">
    <property type="entry name" value="CAT_RNA-bd_dom"/>
</dbReference>
<dbReference type="GO" id="GO:0003723">
    <property type="term" value="F:RNA binding"/>
    <property type="evidence" value="ECO:0007669"/>
    <property type="project" value="InterPro"/>
</dbReference>
<dbReference type="PANTHER" id="PTHR30185">
    <property type="entry name" value="CRYPTIC BETA-GLUCOSIDE BGL OPERON ANTITERMINATOR"/>
    <property type="match status" value="1"/>
</dbReference>
<accession>A0A4R4E3D5</accession>
<proteinExistence type="predicted"/>
<evidence type="ECO:0000313" key="3">
    <source>
        <dbReference type="EMBL" id="TCZ73427.1"/>
    </source>
</evidence>
<evidence type="ECO:0000259" key="2">
    <source>
        <dbReference type="PROSITE" id="PS51372"/>
    </source>
</evidence>
<dbReference type="OrthoDB" id="9813552at2"/>
<dbReference type="RefSeq" id="WP_132420068.1">
    <property type="nucleotide sequence ID" value="NZ_SKFG01000032.1"/>
</dbReference>
<dbReference type="Gene3D" id="1.20.890.100">
    <property type="match status" value="1"/>
</dbReference>
<dbReference type="Gene3D" id="1.20.58.1950">
    <property type="match status" value="1"/>
</dbReference>
<dbReference type="GO" id="GO:0006355">
    <property type="term" value="P:regulation of DNA-templated transcription"/>
    <property type="evidence" value="ECO:0007669"/>
    <property type="project" value="InterPro"/>
</dbReference>
<gene>
    <name evidence="3" type="ORF">E0485_21170</name>
</gene>
<dbReference type="AlphaFoldDB" id="A0A4R4E3D5"/>
<organism evidence="3 4">
    <name type="scientific">Paenibacillus albiflavus</name>
    <dbReference type="NCBI Taxonomy" id="2545760"/>
    <lineage>
        <taxon>Bacteria</taxon>
        <taxon>Bacillati</taxon>
        <taxon>Bacillota</taxon>
        <taxon>Bacilli</taxon>
        <taxon>Bacillales</taxon>
        <taxon>Paenibacillaceae</taxon>
        <taxon>Paenibacillus</taxon>
    </lineage>
</organism>
<dbReference type="SUPFAM" id="SSF63520">
    <property type="entry name" value="PTS-regulatory domain, PRD"/>
    <property type="match status" value="2"/>
</dbReference>
<dbReference type="SUPFAM" id="SSF50151">
    <property type="entry name" value="SacY-like RNA-binding domain"/>
    <property type="match status" value="1"/>
</dbReference>
<dbReference type="Gene3D" id="1.10.1790.10">
    <property type="entry name" value="PRD domain"/>
    <property type="match status" value="1"/>
</dbReference>
<sequence length="289" mass="32777">MVQSSKIYRIQKVLSNNVLQVQDDCSSQEFILMGKGIGFGRKSGEEIAQDYPSIEKKYALQGSEDQSEVTLENRSVLEHIHPDVQDVSRQIIALIVEEFATTDLNEQVFIALPSHIQFAITRLNNNINIVNPFWFEIQALHTKEYALAQKAAELLESKFHVSIPDAEIGFLTMHIQSAVCHLSVGNIVLHNQLVLDLVEQIEKALHKVINRNGMDYIRLITHLRFAIERITESKSSSNPFAKELKTTLPEEYRLAKQLAGTIETSLEKSVSEDELGYLVMHLHRLFLVG</sequence>
<dbReference type="InterPro" id="IPR011608">
    <property type="entry name" value="PRD"/>
</dbReference>
<name>A0A4R4E3D5_9BACL</name>
<dbReference type="Proteomes" id="UP000295418">
    <property type="component" value="Unassembled WGS sequence"/>
</dbReference>
<dbReference type="EMBL" id="SKFG01000032">
    <property type="protein sequence ID" value="TCZ73427.1"/>
    <property type="molecule type" value="Genomic_DNA"/>
</dbReference>
<feature type="domain" description="PRD" evidence="2">
    <location>
        <begin position="186"/>
        <end position="289"/>
    </location>
</feature>
<evidence type="ECO:0000313" key="4">
    <source>
        <dbReference type="Proteomes" id="UP000295418"/>
    </source>
</evidence>